<accession>A0A0C3C411</accession>
<gene>
    <name evidence="2" type="ORF">OIDMADRAFT_61531</name>
</gene>
<dbReference type="HOGENOM" id="CLU_034675_0_0_1"/>
<evidence type="ECO:0000313" key="3">
    <source>
        <dbReference type="Proteomes" id="UP000054321"/>
    </source>
</evidence>
<sequence length="570" mass="64052">MPQKPDMQTLQFNIHNVPSQAFQEECPASGKSSLAPGAAQYMASSPPNVSGQELEFITTTGPPSERSQMSRDIVRSHVRRSFLLEQKGEGRAGPELDAEMDERHIGELKGKFRLATWSRRNPRKPRMIIMQPKNISQEPVCSPPNSEWDPETLGCTHVESVRKSLDPYSLLSMPLRPSTKRFLHRYMTSFMMNSAALNPDGTWISFAITDMVVLHSTMAIVAWHFDQMSGITDSSDTLQQKGDAIMLVNKRLRSLDHLEQVSDGIVGAVASFAIFETMNGTRNSSQMHMDGLVKMVTLRGGLTSFLFNPVLQRVLTWSDILYSSTWGLKPRFPLLQQVEDNNDFVGTLSRFASTPDWYSATLNARWFPSNQTLLVAIETMRRISRALSSPDLSRQDRAAISYRIHLTEHTLLSLHDDDSSSPKSDVSIITRDLSAAFCLAALLYFRISIRELPSTARMHAHLVHRIRCILEPSSSSTSSIIDYCNCNKSLELLAWIAFMGGATESESNDHHYFVGLVIDLCGMLGVQKKTELQARLIGICWREGLCDEYLCRLWDEMELSRPSNGNTNDP</sequence>
<reference evidence="3" key="2">
    <citation type="submission" date="2015-01" db="EMBL/GenBank/DDBJ databases">
        <title>Evolutionary Origins and Diversification of the Mycorrhizal Mutualists.</title>
        <authorList>
            <consortium name="DOE Joint Genome Institute"/>
            <consortium name="Mycorrhizal Genomics Consortium"/>
            <person name="Kohler A."/>
            <person name="Kuo A."/>
            <person name="Nagy L.G."/>
            <person name="Floudas D."/>
            <person name="Copeland A."/>
            <person name="Barry K.W."/>
            <person name="Cichocki N."/>
            <person name="Veneault-Fourrey C."/>
            <person name="LaButti K."/>
            <person name="Lindquist E.A."/>
            <person name="Lipzen A."/>
            <person name="Lundell T."/>
            <person name="Morin E."/>
            <person name="Murat C."/>
            <person name="Riley R."/>
            <person name="Ohm R."/>
            <person name="Sun H."/>
            <person name="Tunlid A."/>
            <person name="Henrissat B."/>
            <person name="Grigoriev I.V."/>
            <person name="Hibbett D.S."/>
            <person name="Martin F."/>
        </authorList>
    </citation>
    <scope>NUCLEOTIDE SEQUENCE [LARGE SCALE GENOMIC DNA]</scope>
    <source>
        <strain evidence="3">Zn</strain>
    </source>
</reference>
<feature type="region of interest" description="Disordered" evidence="1">
    <location>
        <begin position="26"/>
        <end position="71"/>
    </location>
</feature>
<dbReference type="OrthoDB" id="4158087at2759"/>
<dbReference type="PANTHER" id="PTHR37540:SF5">
    <property type="entry name" value="TRANSCRIPTION FACTOR DOMAIN-CONTAINING PROTEIN"/>
    <property type="match status" value="1"/>
</dbReference>
<dbReference type="PANTHER" id="PTHR37540">
    <property type="entry name" value="TRANSCRIPTION FACTOR (ACR-2), PUTATIVE-RELATED-RELATED"/>
    <property type="match status" value="1"/>
</dbReference>
<dbReference type="InParanoid" id="A0A0C3C411"/>
<dbReference type="Proteomes" id="UP000054321">
    <property type="component" value="Unassembled WGS sequence"/>
</dbReference>
<reference evidence="2 3" key="1">
    <citation type="submission" date="2014-04" db="EMBL/GenBank/DDBJ databases">
        <authorList>
            <consortium name="DOE Joint Genome Institute"/>
            <person name="Kuo A."/>
            <person name="Martino E."/>
            <person name="Perotto S."/>
            <person name="Kohler A."/>
            <person name="Nagy L.G."/>
            <person name="Floudas D."/>
            <person name="Copeland A."/>
            <person name="Barry K.W."/>
            <person name="Cichocki N."/>
            <person name="Veneault-Fourrey C."/>
            <person name="LaButti K."/>
            <person name="Lindquist E.A."/>
            <person name="Lipzen A."/>
            <person name="Lundell T."/>
            <person name="Morin E."/>
            <person name="Murat C."/>
            <person name="Sun H."/>
            <person name="Tunlid A."/>
            <person name="Henrissat B."/>
            <person name="Grigoriev I.V."/>
            <person name="Hibbett D.S."/>
            <person name="Martin F."/>
            <person name="Nordberg H.P."/>
            <person name="Cantor M.N."/>
            <person name="Hua S.X."/>
        </authorList>
    </citation>
    <scope>NUCLEOTIDE SEQUENCE [LARGE SCALE GENOMIC DNA]</scope>
    <source>
        <strain evidence="2 3">Zn</strain>
    </source>
</reference>
<dbReference type="Pfam" id="PF11951">
    <property type="entry name" value="Fungal_trans_2"/>
    <property type="match status" value="1"/>
</dbReference>
<feature type="compositionally biased region" description="Polar residues" evidence="1">
    <location>
        <begin position="42"/>
        <end position="67"/>
    </location>
</feature>
<dbReference type="AlphaFoldDB" id="A0A0C3C411"/>
<evidence type="ECO:0000256" key="1">
    <source>
        <dbReference type="SAM" id="MobiDB-lite"/>
    </source>
</evidence>
<organism evidence="2 3">
    <name type="scientific">Oidiodendron maius (strain Zn)</name>
    <dbReference type="NCBI Taxonomy" id="913774"/>
    <lineage>
        <taxon>Eukaryota</taxon>
        <taxon>Fungi</taxon>
        <taxon>Dikarya</taxon>
        <taxon>Ascomycota</taxon>
        <taxon>Pezizomycotina</taxon>
        <taxon>Leotiomycetes</taxon>
        <taxon>Leotiomycetes incertae sedis</taxon>
        <taxon>Myxotrichaceae</taxon>
        <taxon>Oidiodendron</taxon>
    </lineage>
</organism>
<dbReference type="InterPro" id="IPR021858">
    <property type="entry name" value="Fun_TF"/>
</dbReference>
<protein>
    <recommendedName>
        <fullName evidence="4">Transcription factor domain-containing protein</fullName>
    </recommendedName>
</protein>
<evidence type="ECO:0000313" key="2">
    <source>
        <dbReference type="EMBL" id="KIM93603.1"/>
    </source>
</evidence>
<dbReference type="STRING" id="913774.A0A0C3C411"/>
<proteinExistence type="predicted"/>
<name>A0A0C3C411_OIDMZ</name>
<dbReference type="EMBL" id="KN832894">
    <property type="protein sequence ID" value="KIM93603.1"/>
    <property type="molecule type" value="Genomic_DNA"/>
</dbReference>
<keyword evidence="3" id="KW-1185">Reference proteome</keyword>
<evidence type="ECO:0008006" key="4">
    <source>
        <dbReference type="Google" id="ProtNLM"/>
    </source>
</evidence>